<organism evidence="2 3">
    <name type="scientific">Gimesia maris</name>
    <dbReference type="NCBI Taxonomy" id="122"/>
    <lineage>
        <taxon>Bacteria</taxon>
        <taxon>Pseudomonadati</taxon>
        <taxon>Planctomycetota</taxon>
        <taxon>Planctomycetia</taxon>
        <taxon>Planctomycetales</taxon>
        <taxon>Planctomycetaceae</taxon>
        <taxon>Gimesia</taxon>
    </lineage>
</organism>
<reference evidence="2 3" key="1">
    <citation type="journal article" date="2018" name="Nat. Biotechnol.">
        <title>A standardized bacterial taxonomy based on genome phylogeny substantially revises the tree of life.</title>
        <authorList>
            <person name="Parks D.H."/>
            <person name="Chuvochina M."/>
            <person name="Waite D.W."/>
            <person name="Rinke C."/>
            <person name="Skarshewski A."/>
            <person name="Chaumeil P.A."/>
            <person name="Hugenholtz P."/>
        </authorList>
    </citation>
    <scope>NUCLEOTIDE SEQUENCE [LARGE SCALE GENOMIC DNA]</scope>
    <source>
        <strain evidence="2">UBA9375</strain>
    </source>
</reference>
<dbReference type="AlphaFoldDB" id="A0A3D3R8C9"/>
<dbReference type="GO" id="GO:0003677">
    <property type="term" value="F:DNA binding"/>
    <property type="evidence" value="ECO:0007669"/>
    <property type="project" value="UniProtKB-KW"/>
</dbReference>
<accession>A0A3D3R8C9</accession>
<dbReference type="Proteomes" id="UP000263642">
    <property type="component" value="Unassembled WGS sequence"/>
</dbReference>
<dbReference type="Gene3D" id="1.10.1660.10">
    <property type="match status" value="1"/>
</dbReference>
<protein>
    <submittedName>
        <fullName evidence="2">DNA-binding protein</fullName>
    </submittedName>
</protein>
<dbReference type="Pfam" id="PF12728">
    <property type="entry name" value="HTH_17"/>
    <property type="match status" value="1"/>
</dbReference>
<sequence>MVSKKSALNLTSREISAPFQEGIYAEKFPPILTINQAAELLQIPVGTIRDWRSRGLLDDCSAKAGKHIRFHRDRLFKLIFNDGLRAD</sequence>
<feature type="domain" description="Helix-turn-helix" evidence="1">
    <location>
        <begin position="32"/>
        <end position="76"/>
    </location>
</feature>
<proteinExistence type="predicted"/>
<dbReference type="SUPFAM" id="SSF46955">
    <property type="entry name" value="Putative DNA-binding domain"/>
    <property type="match status" value="1"/>
</dbReference>
<comment type="caution">
    <text evidence="2">The sequence shown here is derived from an EMBL/GenBank/DDBJ whole genome shotgun (WGS) entry which is preliminary data.</text>
</comment>
<keyword evidence="2" id="KW-0238">DNA-binding</keyword>
<name>A0A3D3R8C9_9PLAN</name>
<dbReference type="InterPro" id="IPR009061">
    <property type="entry name" value="DNA-bd_dom_put_sf"/>
</dbReference>
<dbReference type="InterPro" id="IPR041657">
    <property type="entry name" value="HTH_17"/>
</dbReference>
<evidence type="ECO:0000259" key="1">
    <source>
        <dbReference type="Pfam" id="PF12728"/>
    </source>
</evidence>
<gene>
    <name evidence="2" type="ORF">DIT97_15375</name>
</gene>
<evidence type="ECO:0000313" key="3">
    <source>
        <dbReference type="Proteomes" id="UP000263642"/>
    </source>
</evidence>
<dbReference type="EMBL" id="DQAY01000090">
    <property type="protein sequence ID" value="HCO24342.1"/>
    <property type="molecule type" value="Genomic_DNA"/>
</dbReference>
<evidence type="ECO:0000313" key="2">
    <source>
        <dbReference type="EMBL" id="HCO24342.1"/>
    </source>
</evidence>